<feature type="region of interest" description="Disordered" evidence="1">
    <location>
        <begin position="50"/>
        <end position="73"/>
    </location>
</feature>
<evidence type="ECO:0000313" key="3">
    <source>
        <dbReference type="Proteomes" id="UP001519460"/>
    </source>
</evidence>
<reference evidence="2 3" key="1">
    <citation type="journal article" date="2023" name="Sci. Data">
        <title>Genome assembly of the Korean intertidal mud-creeper Batillaria attramentaria.</title>
        <authorList>
            <person name="Patra A.K."/>
            <person name="Ho P.T."/>
            <person name="Jun S."/>
            <person name="Lee S.J."/>
            <person name="Kim Y."/>
            <person name="Won Y.J."/>
        </authorList>
    </citation>
    <scope>NUCLEOTIDE SEQUENCE [LARGE SCALE GENOMIC DNA]</scope>
    <source>
        <strain evidence="2">Wonlab-2016</strain>
    </source>
</reference>
<keyword evidence="3" id="KW-1185">Reference proteome</keyword>
<feature type="compositionally biased region" description="Pro residues" evidence="1">
    <location>
        <begin position="64"/>
        <end position="73"/>
    </location>
</feature>
<comment type="caution">
    <text evidence="2">The sequence shown here is derived from an EMBL/GenBank/DDBJ whole genome shotgun (WGS) entry which is preliminary data.</text>
</comment>
<dbReference type="Proteomes" id="UP001519460">
    <property type="component" value="Unassembled WGS sequence"/>
</dbReference>
<proteinExistence type="predicted"/>
<evidence type="ECO:0000313" key="2">
    <source>
        <dbReference type="EMBL" id="KAK7476441.1"/>
    </source>
</evidence>
<protein>
    <submittedName>
        <fullName evidence="2">Uncharacterized protein</fullName>
    </submittedName>
</protein>
<sequence length="144" mass="16136">MDCVDTSLRIESRAVVTVSLIPFSGLGLASVRTTGQRVGTREEKLHIKEGNQSLKVATRRPTSQCPPLPPPSSLPLQDVCDSENDLFAIGTNIQREQPGSFCQELREIDPFSQAWPPKLFLRFQLPRRVIAIDWHRQGSKLESN</sequence>
<organism evidence="2 3">
    <name type="scientific">Batillaria attramentaria</name>
    <dbReference type="NCBI Taxonomy" id="370345"/>
    <lineage>
        <taxon>Eukaryota</taxon>
        <taxon>Metazoa</taxon>
        <taxon>Spiralia</taxon>
        <taxon>Lophotrochozoa</taxon>
        <taxon>Mollusca</taxon>
        <taxon>Gastropoda</taxon>
        <taxon>Caenogastropoda</taxon>
        <taxon>Sorbeoconcha</taxon>
        <taxon>Cerithioidea</taxon>
        <taxon>Batillariidae</taxon>
        <taxon>Batillaria</taxon>
    </lineage>
</organism>
<feature type="compositionally biased region" description="Polar residues" evidence="1">
    <location>
        <begin position="50"/>
        <end position="63"/>
    </location>
</feature>
<evidence type="ECO:0000256" key="1">
    <source>
        <dbReference type="SAM" id="MobiDB-lite"/>
    </source>
</evidence>
<accession>A0ABD0JNS0</accession>
<dbReference type="EMBL" id="JACVVK020000375">
    <property type="protein sequence ID" value="KAK7476441.1"/>
    <property type="molecule type" value="Genomic_DNA"/>
</dbReference>
<name>A0ABD0JNS0_9CAEN</name>
<dbReference type="AlphaFoldDB" id="A0ABD0JNS0"/>
<gene>
    <name evidence="2" type="ORF">BaRGS_00032276</name>
</gene>